<dbReference type="InterPro" id="IPR001279">
    <property type="entry name" value="Metallo-B-lactamas"/>
</dbReference>
<keyword evidence="9" id="KW-0574">Periplasm</keyword>
<name>A0A840CM55_9BACT</name>
<dbReference type="EC" id="3.5.2.6" evidence="6"/>
<feature type="domain" description="Metallo-beta-lactamase" evidence="13">
    <location>
        <begin position="56"/>
        <end position="226"/>
    </location>
</feature>
<dbReference type="SMART" id="SM00849">
    <property type="entry name" value="Lactamase_B"/>
    <property type="match status" value="1"/>
</dbReference>
<reference evidence="14 15" key="1">
    <citation type="submission" date="2020-08" db="EMBL/GenBank/DDBJ databases">
        <title>Genomic Encyclopedia of Type Strains, Phase IV (KMG-IV): sequencing the most valuable type-strain genomes for metagenomic binning, comparative biology and taxonomic classification.</title>
        <authorList>
            <person name="Goeker M."/>
        </authorList>
    </citation>
    <scope>NUCLEOTIDE SEQUENCE [LARGE SCALE GENOMIC DNA]</scope>
    <source>
        <strain evidence="14 15">DSM 104969</strain>
    </source>
</reference>
<dbReference type="EMBL" id="JACIEP010000006">
    <property type="protein sequence ID" value="MBB4036191.1"/>
    <property type="molecule type" value="Genomic_DNA"/>
</dbReference>
<evidence type="ECO:0000256" key="5">
    <source>
        <dbReference type="ARBA" id="ARBA00011245"/>
    </source>
</evidence>
<evidence type="ECO:0000256" key="6">
    <source>
        <dbReference type="ARBA" id="ARBA00012865"/>
    </source>
</evidence>
<dbReference type="SUPFAM" id="SSF56281">
    <property type="entry name" value="Metallo-hydrolase/oxidoreductase"/>
    <property type="match status" value="1"/>
</dbReference>
<evidence type="ECO:0000259" key="13">
    <source>
        <dbReference type="SMART" id="SM00849"/>
    </source>
</evidence>
<dbReference type="GO" id="GO:0017001">
    <property type="term" value="P:antibiotic catabolic process"/>
    <property type="evidence" value="ECO:0007669"/>
    <property type="project" value="UniProtKB-ARBA"/>
</dbReference>
<dbReference type="RefSeq" id="WP_183307096.1">
    <property type="nucleotide sequence ID" value="NZ_JACIEP010000006.1"/>
</dbReference>
<dbReference type="NCBIfam" id="NF012229">
    <property type="entry name" value="bla_class_B_core"/>
    <property type="match status" value="1"/>
</dbReference>
<dbReference type="NCBIfam" id="NF033088">
    <property type="entry name" value="bla_subclass_B1"/>
    <property type="match status" value="1"/>
</dbReference>
<dbReference type="Proteomes" id="UP000555103">
    <property type="component" value="Unassembled WGS sequence"/>
</dbReference>
<evidence type="ECO:0000313" key="14">
    <source>
        <dbReference type="EMBL" id="MBB4036191.1"/>
    </source>
</evidence>
<evidence type="ECO:0000256" key="3">
    <source>
        <dbReference type="ARBA" id="ARBA00004418"/>
    </source>
</evidence>
<comment type="similarity">
    <text evidence="4">Belongs to the metallo-beta-lactamase superfamily. Class-B beta-lactamase family.</text>
</comment>
<dbReference type="InterPro" id="IPR058199">
    <property type="entry name" value="BlaB//VIM/IMP-1"/>
</dbReference>
<evidence type="ECO:0000256" key="8">
    <source>
        <dbReference type="ARBA" id="ARBA00022729"/>
    </source>
</evidence>
<evidence type="ECO:0000256" key="11">
    <source>
        <dbReference type="ARBA" id="ARBA00022833"/>
    </source>
</evidence>
<keyword evidence="10 14" id="KW-0378">Hydrolase</keyword>
<organism evidence="14 15">
    <name type="scientific">Dysgonomonas hofstadii</name>
    <dbReference type="NCBI Taxonomy" id="637886"/>
    <lineage>
        <taxon>Bacteria</taxon>
        <taxon>Pseudomonadati</taxon>
        <taxon>Bacteroidota</taxon>
        <taxon>Bacteroidia</taxon>
        <taxon>Bacteroidales</taxon>
        <taxon>Dysgonomonadaceae</taxon>
        <taxon>Dysgonomonas</taxon>
    </lineage>
</organism>
<keyword evidence="11" id="KW-0862">Zinc</keyword>
<evidence type="ECO:0000256" key="2">
    <source>
        <dbReference type="ARBA" id="ARBA00001947"/>
    </source>
</evidence>
<sequence length="244" mass="27261">MRRRISSVLLILAIAVFPVVAQQKIEVSDHLEIRKLSENVYMHISYLQMENFGKVGANGLLIVKEGKALMIDSPWNNEQTEELYKWTKDSLKAVITTFIPSHWHEDCMGGLGYLQTKGVDAYTNQMTIDIAKEKKLPLPQHGFTDSLALVFQNIPVKCYYMGGGHSTDNITVWLPSENILFGGCCVKDMKSESLGNLADADVKAWPGTMRKMIVRFPDVKTVVPGHGAIGGVELMLHTLQLLEK</sequence>
<dbReference type="AlphaFoldDB" id="A0A840CM55"/>
<evidence type="ECO:0000256" key="10">
    <source>
        <dbReference type="ARBA" id="ARBA00022801"/>
    </source>
</evidence>
<dbReference type="InterPro" id="IPR036866">
    <property type="entry name" value="RibonucZ/Hydroxyglut_hydro"/>
</dbReference>
<keyword evidence="8" id="KW-0732">Signal</keyword>
<evidence type="ECO:0000256" key="12">
    <source>
        <dbReference type="ARBA" id="ARBA00023251"/>
    </source>
</evidence>
<comment type="caution">
    <text evidence="14">The sequence shown here is derived from an EMBL/GenBank/DDBJ whole genome shotgun (WGS) entry which is preliminary data.</text>
</comment>
<comment type="subcellular location">
    <subcellularLocation>
        <location evidence="3">Periplasm</location>
    </subcellularLocation>
</comment>
<evidence type="ECO:0000313" key="15">
    <source>
        <dbReference type="Proteomes" id="UP000555103"/>
    </source>
</evidence>
<evidence type="ECO:0000256" key="1">
    <source>
        <dbReference type="ARBA" id="ARBA00001526"/>
    </source>
</evidence>
<dbReference type="GO" id="GO:0008800">
    <property type="term" value="F:beta-lactamase activity"/>
    <property type="evidence" value="ECO:0007669"/>
    <property type="project" value="UniProtKB-EC"/>
</dbReference>
<comment type="cofactor">
    <cofactor evidence="2">
        <name>Zn(2+)</name>
        <dbReference type="ChEBI" id="CHEBI:29105"/>
    </cofactor>
</comment>
<dbReference type="Pfam" id="PF00753">
    <property type="entry name" value="Lactamase_B"/>
    <property type="match status" value="1"/>
</dbReference>
<evidence type="ECO:0000256" key="9">
    <source>
        <dbReference type="ARBA" id="ARBA00022764"/>
    </source>
</evidence>
<keyword evidence="7" id="KW-0479">Metal-binding</keyword>
<comment type="catalytic activity">
    <reaction evidence="1">
        <text>a beta-lactam + H2O = a substituted beta-amino acid</text>
        <dbReference type="Rhea" id="RHEA:20401"/>
        <dbReference type="ChEBI" id="CHEBI:15377"/>
        <dbReference type="ChEBI" id="CHEBI:35627"/>
        <dbReference type="ChEBI" id="CHEBI:140347"/>
        <dbReference type="EC" id="3.5.2.6"/>
    </reaction>
</comment>
<keyword evidence="15" id="KW-1185">Reference proteome</keyword>
<dbReference type="InterPro" id="IPR050855">
    <property type="entry name" value="NDM-1-like"/>
</dbReference>
<dbReference type="Gene3D" id="3.60.15.10">
    <property type="entry name" value="Ribonuclease Z/Hydroxyacylglutathione hydrolase-like"/>
    <property type="match status" value="1"/>
</dbReference>
<protein>
    <recommendedName>
        <fullName evidence="6">beta-lactamase</fullName>
        <ecNumber evidence="6">3.5.2.6</ecNumber>
    </recommendedName>
</protein>
<comment type="subunit">
    <text evidence="5">Monomer.</text>
</comment>
<gene>
    <name evidence="14" type="ORF">GGR21_002092</name>
</gene>
<evidence type="ECO:0000256" key="4">
    <source>
        <dbReference type="ARBA" id="ARBA00005250"/>
    </source>
</evidence>
<keyword evidence="12" id="KW-0046">Antibiotic resistance</keyword>
<evidence type="ECO:0000256" key="7">
    <source>
        <dbReference type="ARBA" id="ARBA00022723"/>
    </source>
</evidence>
<dbReference type="PANTHER" id="PTHR42951">
    <property type="entry name" value="METALLO-BETA-LACTAMASE DOMAIN-CONTAINING"/>
    <property type="match status" value="1"/>
</dbReference>
<dbReference type="PANTHER" id="PTHR42951:SF4">
    <property type="entry name" value="ACYL-COENZYME A THIOESTERASE MBLAC2"/>
    <property type="match status" value="1"/>
</dbReference>
<accession>A0A840CM55</accession>
<proteinExistence type="inferred from homology"/>